<dbReference type="Proteomes" id="UP000581189">
    <property type="component" value="Unassembled WGS sequence"/>
</dbReference>
<keyword evidence="4" id="KW-1185">Reference proteome</keyword>
<feature type="chain" id="PRO_5030803886" evidence="1">
    <location>
        <begin position="19"/>
        <end position="327"/>
    </location>
</feature>
<evidence type="ECO:0000256" key="1">
    <source>
        <dbReference type="SAM" id="SignalP"/>
    </source>
</evidence>
<dbReference type="InterPro" id="IPR027372">
    <property type="entry name" value="Phytase-like_dom"/>
</dbReference>
<gene>
    <name evidence="3" type="ORF">H3H45_14570</name>
</gene>
<dbReference type="SUPFAM" id="SSF101898">
    <property type="entry name" value="NHL repeat"/>
    <property type="match status" value="1"/>
</dbReference>
<dbReference type="EMBL" id="JACJFN010000003">
    <property type="protein sequence ID" value="MBB1520474.1"/>
    <property type="molecule type" value="Genomic_DNA"/>
</dbReference>
<feature type="domain" description="Phytase-like" evidence="2">
    <location>
        <begin position="35"/>
        <end position="187"/>
    </location>
</feature>
<proteinExistence type="predicted"/>
<evidence type="ECO:0000313" key="3">
    <source>
        <dbReference type="EMBL" id="MBB1520474.1"/>
    </source>
</evidence>
<organism evidence="3 4">
    <name type="scientific">Aquipseudomonas guryensis</name>
    <dbReference type="NCBI Taxonomy" id="2759165"/>
    <lineage>
        <taxon>Bacteria</taxon>
        <taxon>Pseudomonadati</taxon>
        <taxon>Pseudomonadota</taxon>
        <taxon>Gammaproteobacteria</taxon>
        <taxon>Pseudomonadales</taxon>
        <taxon>Pseudomonadaceae</taxon>
        <taxon>Aquipseudomonas</taxon>
    </lineage>
</organism>
<dbReference type="RefSeq" id="WP_182834459.1">
    <property type="nucleotide sequence ID" value="NZ_JACJFN010000003.1"/>
</dbReference>
<keyword evidence="1" id="KW-0732">Signal</keyword>
<feature type="signal peptide" evidence="1">
    <location>
        <begin position="1"/>
        <end position="18"/>
    </location>
</feature>
<accession>A0A7W4DDA6</accession>
<sequence length="327" mass="35337">MRLSGALLGLLLSTSLSAATVPALGELELLAEHPLEGLSGCHLSGLARCGDEWLAVSDREDDRLYRLQQQGEVWQAQAETFNAPPPPTSSLPWGLRARTWAAGLLRGGNLDFEGLSCDSAGNRYLLSEAHAAVLQISPSGSADWLKLPTTLVRQARASGMLLHHNALLEGLAIEPNGERLWLAAERGRRGLLVLHRLNGSWRCTGGCVLLSEAGQQPSLVEPGVSLPVDFSDLHLFNGQLFSLERGAHRICRRNPNDGQAEKCWSFAAAALTEARRYPQPYGAAEALWLDDSSAWVGLDNDGKARGDGESRPLLWQFAAPKDGWSAP</sequence>
<comment type="caution">
    <text evidence="3">The sequence shown here is derived from an EMBL/GenBank/DDBJ whole genome shotgun (WGS) entry which is preliminary data.</text>
</comment>
<evidence type="ECO:0000313" key="4">
    <source>
        <dbReference type="Proteomes" id="UP000581189"/>
    </source>
</evidence>
<evidence type="ECO:0000259" key="2">
    <source>
        <dbReference type="Pfam" id="PF13449"/>
    </source>
</evidence>
<dbReference type="Pfam" id="PF13449">
    <property type="entry name" value="Phytase-like"/>
    <property type="match status" value="1"/>
</dbReference>
<name>A0A7W4DDA6_9GAMM</name>
<reference evidence="3 4" key="1">
    <citation type="submission" date="2020-08" db="EMBL/GenBank/DDBJ databases">
        <authorList>
            <person name="Kim C.M."/>
        </authorList>
    </citation>
    <scope>NUCLEOTIDE SEQUENCE [LARGE SCALE GENOMIC DNA]</scope>
    <source>
        <strain evidence="3 4">SR9</strain>
    </source>
</reference>
<dbReference type="AlphaFoldDB" id="A0A7W4DDA6"/>
<protein>
    <submittedName>
        <fullName evidence="3">Esterase-like activity of phytase family protein</fullName>
    </submittedName>
</protein>